<evidence type="ECO:0000313" key="1">
    <source>
        <dbReference type="EMBL" id="VDC90712.1"/>
    </source>
</evidence>
<protein>
    <submittedName>
        <fullName evidence="1">Uncharacterized protein</fullName>
    </submittedName>
</protein>
<accession>A0A3P6AE75</accession>
<organism evidence="1">
    <name type="scientific">Brassica oleracea</name>
    <name type="common">Wild cabbage</name>
    <dbReference type="NCBI Taxonomy" id="3712"/>
    <lineage>
        <taxon>Eukaryota</taxon>
        <taxon>Viridiplantae</taxon>
        <taxon>Streptophyta</taxon>
        <taxon>Embryophyta</taxon>
        <taxon>Tracheophyta</taxon>
        <taxon>Spermatophyta</taxon>
        <taxon>Magnoliopsida</taxon>
        <taxon>eudicotyledons</taxon>
        <taxon>Gunneridae</taxon>
        <taxon>Pentapetalae</taxon>
        <taxon>rosids</taxon>
        <taxon>malvids</taxon>
        <taxon>Brassicales</taxon>
        <taxon>Brassicaceae</taxon>
        <taxon>Brassiceae</taxon>
        <taxon>Brassica</taxon>
    </lineage>
</organism>
<sequence>MFQQLTALCEAKGVAILEVCQPPNPTPQPHIHASPCASPSSN</sequence>
<reference evidence="1" key="1">
    <citation type="submission" date="2018-11" db="EMBL/GenBank/DDBJ databases">
        <authorList>
            <consortium name="Genoscope - CEA"/>
            <person name="William W."/>
        </authorList>
    </citation>
    <scope>NUCLEOTIDE SEQUENCE</scope>
</reference>
<gene>
    <name evidence="1" type="ORF">BOLC3T15479H</name>
</gene>
<proteinExistence type="predicted"/>
<name>A0A3P6AE75_BRAOL</name>
<dbReference type="EMBL" id="LR031872">
    <property type="protein sequence ID" value="VDC90712.1"/>
    <property type="molecule type" value="Genomic_DNA"/>
</dbReference>
<dbReference type="AlphaFoldDB" id="A0A3P6AE75"/>